<evidence type="ECO:0000256" key="1">
    <source>
        <dbReference type="ARBA" id="ARBA00022490"/>
    </source>
</evidence>
<dbReference type="Gene3D" id="1.10.60.30">
    <property type="entry name" value="PSPTO4464-like domains"/>
    <property type="match status" value="2"/>
</dbReference>
<evidence type="ECO:0000256" key="2">
    <source>
        <dbReference type="ARBA" id="ARBA00022517"/>
    </source>
</evidence>
<keyword evidence="4 5" id="KW-0694">RNA-binding</keyword>
<sequence length="179" mass="20677">MDEYNDDLLPSKSALKREVSALQDVGEQLMSLKAGELARLPLTEPLLRAIDESRRITSHEARRRHAQFIGKLMRGADGEAIERALAALTDPTRHKRLLDWMERLDACADSRAAQPVLNEITDLYSEADRQHLRNLLRNYLAARAPDGVEPDAATRERFKRERRKFYNYLNELERHAPLY</sequence>
<keyword evidence="3 5" id="KW-0699">rRNA-binding</keyword>
<keyword evidence="7" id="KW-1185">Reference proteome</keyword>
<dbReference type="SUPFAM" id="SSF158710">
    <property type="entry name" value="PSPTO4464-like"/>
    <property type="match status" value="1"/>
</dbReference>
<organism evidence="6 7">
    <name type="scientific">Isoalcanivorax beigongshangi</name>
    <dbReference type="NCBI Taxonomy" id="3238810"/>
    <lineage>
        <taxon>Bacteria</taxon>
        <taxon>Pseudomonadati</taxon>
        <taxon>Pseudomonadota</taxon>
        <taxon>Gammaproteobacteria</taxon>
        <taxon>Oceanospirillales</taxon>
        <taxon>Alcanivoracaceae</taxon>
        <taxon>Isoalcanivorax</taxon>
    </lineage>
</organism>
<keyword evidence="2 5" id="KW-0690">Ribosome biogenesis</keyword>
<dbReference type="CDD" id="cd16331">
    <property type="entry name" value="YjgA-like"/>
    <property type="match status" value="1"/>
</dbReference>
<dbReference type="RefSeq" id="WP_369455900.1">
    <property type="nucleotide sequence ID" value="NZ_JBGCUO010000001.1"/>
</dbReference>
<comment type="function">
    <text evidence="5">Member of a network of 50S ribosomal subunit biogenesis factors which assembles along the 30S-50S interface, preventing incorrect 23S rRNA structures from forming. Promotes peptidyl transferase center (PTC) maturation.</text>
</comment>
<dbReference type="PIRSF" id="PIRSF016183">
    <property type="entry name" value="UCP016183"/>
    <property type="match status" value="1"/>
</dbReference>
<dbReference type="Pfam" id="PF04751">
    <property type="entry name" value="DarP"/>
    <property type="match status" value="1"/>
</dbReference>
<dbReference type="InterPro" id="IPR006839">
    <property type="entry name" value="DarP"/>
</dbReference>
<evidence type="ECO:0000256" key="3">
    <source>
        <dbReference type="ARBA" id="ARBA00022730"/>
    </source>
</evidence>
<keyword evidence="1 5" id="KW-0963">Cytoplasm</keyword>
<evidence type="ECO:0000313" key="6">
    <source>
        <dbReference type="EMBL" id="MEY1662670.1"/>
    </source>
</evidence>
<evidence type="ECO:0000313" key="7">
    <source>
        <dbReference type="Proteomes" id="UP001562065"/>
    </source>
</evidence>
<evidence type="ECO:0000256" key="5">
    <source>
        <dbReference type="HAMAP-Rule" id="MF_00765"/>
    </source>
</evidence>
<dbReference type="EMBL" id="JBGCUO010000001">
    <property type="protein sequence ID" value="MEY1662670.1"/>
    <property type="molecule type" value="Genomic_DNA"/>
</dbReference>
<dbReference type="HAMAP" id="MF_00765">
    <property type="entry name" value="DarP"/>
    <property type="match status" value="1"/>
</dbReference>
<comment type="caution">
    <text evidence="6">The sequence shown here is derived from an EMBL/GenBank/DDBJ whole genome shotgun (WGS) entry which is preliminary data.</text>
</comment>
<comment type="subcellular location">
    <subcellularLocation>
        <location evidence="5">Cytoplasm</location>
    </subcellularLocation>
    <text evidence="5">Associates with late stage pre-50S ribosomal subunits.</text>
</comment>
<accession>A0ABV4ALU8</accession>
<comment type="similarity">
    <text evidence="5">Belongs to the DarP family.</text>
</comment>
<evidence type="ECO:0000256" key="4">
    <source>
        <dbReference type="ARBA" id="ARBA00022884"/>
    </source>
</evidence>
<dbReference type="InterPro" id="IPR023153">
    <property type="entry name" value="DarP_sf"/>
</dbReference>
<proteinExistence type="inferred from homology"/>
<dbReference type="PANTHER" id="PTHR38101:SF1">
    <property type="entry name" value="UPF0307 PROTEIN YJGA"/>
    <property type="match status" value="1"/>
</dbReference>
<dbReference type="Proteomes" id="UP001562065">
    <property type="component" value="Unassembled WGS sequence"/>
</dbReference>
<protein>
    <recommendedName>
        <fullName evidence="5">Dual-action ribosomal maturation protein DarP</fullName>
    </recommendedName>
    <alternativeName>
        <fullName evidence="5">Large ribosomal subunit assembly factor DarP</fullName>
    </alternativeName>
</protein>
<dbReference type="NCBIfam" id="NF003593">
    <property type="entry name" value="PRK05255.1-1"/>
    <property type="match status" value="1"/>
</dbReference>
<gene>
    <name evidence="6" type="primary">yjgA</name>
    <name evidence="5" type="synonym">darP</name>
    <name evidence="6" type="ORF">AB5I84_10970</name>
</gene>
<reference evidence="6 7" key="1">
    <citation type="submission" date="2024-07" db="EMBL/GenBank/DDBJ databases">
        <authorList>
            <person name="Ren Q."/>
        </authorList>
    </citation>
    <scope>NUCLEOTIDE SEQUENCE [LARGE SCALE GENOMIC DNA]</scope>
    <source>
        <strain evidence="6 7">REN37</strain>
    </source>
</reference>
<name>A0ABV4ALU8_9GAMM</name>
<dbReference type="PANTHER" id="PTHR38101">
    <property type="entry name" value="UPF0307 PROTEIN YJGA"/>
    <property type="match status" value="1"/>
</dbReference>